<proteinExistence type="inferred from homology"/>
<keyword evidence="4" id="KW-0067">ATP-binding</keyword>
<dbReference type="AlphaFoldDB" id="F1T979"/>
<dbReference type="InterPro" id="IPR003593">
    <property type="entry name" value="AAA+_ATPase"/>
</dbReference>
<dbReference type="InterPro" id="IPR050153">
    <property type="entry name" value="Metal_Ion_Import_ABC"/>
</dbReference>
<dbReference type="PROSITE" id="PS50893">
    <property type="entry name" value="ABC_TRANSPORTER_2"/>
    <property type="match status" value="1"/>
</dbReference>
<dbReference type="OrthoDB" id="9799337at2"/>
<dbReference type="Gene3D" id="3.40.50.300">
    <property type="entry name" value="P-loop containing nucleotide triphosphate hydrolases"/>
    <property type="match status" value="1"/>
</dbReference>
<evidence type="ECO:0000313" key="6">
    <source>
        <dbReference type="EMBL" id="EGD49061.1"/>
    </source>
</evidence>
<keyword evidence="3" id="KW-0547">Nucleotide-binding</keyword>
<dbReference type="CDD" id="cd03214">
    <property type="entry name" value="ABC_Iron-Siderophores_B12_Hemin"/>
    <property type="match status" value="1"/>
</dbReference>
<evidence type="ECO:0000256" key="1">
    <source>
        <dbReference type="ARBA" id="ARBA00005417"/>
    </source>
</evidence>
<dbReference type="GO" id="GO:0005524">
    <property type="term" value="F:ATP binding"/>
    <property type="evidence" value="ECO:0007669"/>
    <property type="project" value="UniProtKB-KW"/>
</dbReference>
<feature type="domain" description="ABC transporter" evidence="5">
    <location>
        <begin position="2"/>
        <end position="235"/>
    </location>
</feature>
<dbReference type="SUPFAM" id="SSF52540">
    <property type="entry name" value="P-loop containing nucleoside triphosphate hydrolases"/>
    <property type="match status" value="1"/>
</dbReference>
<reference evidence="6" key="1">
    <citation type="submission" date="2009-07" db="EMBL/GenBank/DDBJ databases">
        <authorList>
            <consortium name="US DOE Joint Genome Institute (JGI-PGF)"/>
            <person name="Lucas S."/>
            <person name="Copeland A."/>
            <person name="Lapidus A."/>
            <person name="Glavina del Rio T."/>
            <person name="Tice H."/>
            <person name="Bruce D."/>
            <person name="Goodwin L."/>
            <person name="Pitluck S."/>
            <person name="Larimer F."/>
            <person name="Land M.L."/>
            <person name="Mouttaki H."/>
            <person name="He Z."/>
            <person name="Zhou J."/>
            <person name="Hemme C.L."/>
        </authorList>
    </citation>
    <scope>NUCLEOTIDE SEQUENCE</scope>
    <source>
        <strain evidence="6">DSM 2782</strain>
    </source>
</reference>
<evidence type="ECO:0000256" key="4">
    <source>
        <dbReference type="ARBA" id="ARBA00022840"/>
    </source>
</evidence>
<dbReference type="InterPro" id="IPR027417">
    <property type="entry name" value="P-loop_NTPase"/>
</dbReference>
<comment type="caution">
    <text evidence="6">The sequence shown here is derived from an EMBL/GenBank/DDBJ whole genome shotgun (WGS) entry which is preliminary data.</text>
</comment>
<dbReference type="STRING" id="588581.Cpap_3490"/>
<dbReference type="InterPro" id="IPR017871">
    <property type="entry name" value="ABC_transporter-like_CS"/>
</dbReference>
<evidence type="ECO:0000313" key="7">
    <source>
        <dbReference type="Proteomes" id="UP000003860"/>
    </source>
</evidence>
<keyword evidence="7" id="KW-1185">Reference proteome</keyword>
<dbReference type="PANTHER" id="PTHR42734:SF6">
    <property type="entry name" value="MOLYBDATE IMPORT ATP-BINDING PROTEIN MOLC"/>
    <property type="match status" value="1"/>
</dbReference>
<evidence type="ECO:0000256" key="3">
    <source>
        <dbReference type="ARBA" id="ARBA00022741"/>
    </source>
</evidence>
<dbReference type="Proteomes" id="UP000003860">
    <property type="component" value="Unassembled WGS sequence"/>
</dbReference>
<gene>
    <name evidence="6" type="ORF">Cpap_3490</name>
</gene>
<keyword evidence="2" id="KW-0813">Transport</keyword>
<dbReference type="RefSeq" id="WP_004617152.1">
    <property type="nucleotide sequence ID" value="NZ_ACXX02000002.1"/>
</dbReference>
<accession>F1T979</accession>
<comment type="similarity">
    <text evidence="1">Belongs to the ABC transporter superfamily.</text>
</comment>
<dbReference type="EMBL" id="ACXX02000002">
    <property type="protein sequence ID" value="EGD49061.1"/>
    <property type="molecule type" value="Genomic_DNA"/>
</dbReference>
<dbReference type="eggNOG" id="COG1120">
    <property type="taxonomic scope" value="Bacteria"/>
</dbReference>
<dbReference type="InterPro" id="IPR003439">
    <property type="entry name" value="ABC_transporter-like_ATP-bd"/>
</dbReference>
<dbReference type="PANTHER" id="PTHR42734">
    <property type="entry name" value="METAL TRANSPORT SYSTEM ATP-BINDING PROTEIN TM_0124-RELATED"/>
    <property type="match status" value="1"/>
</dbReference>
<dbReference type="FunFam" id="3.40.50.300:FF:000134">
    <property type="entry name" value="Iron-enterobactin ABC transporter ATP-binding protein"/>
    <property type="match status" value="1"/>
</dbReference>
<organism evidence="6 7">
    <name type="scientific">Ruminiclostridium papyrosolvens DSM 2782</name>
    <dbReference type="NCBI Taxonomy" id="588581"/>
    <lineage>
        <taxon>Bacteria</taxon>
        <taxon>Bacillati</taxon>
        <taxon>Bacillota</taxon>
        <taxon>Clostridia</taxon>
        <taxon>Eubacteriales</taxon>
        <taxon>Oscillospiraceae</taxon>
        <taxon>Ruminiclostridium</taxon>
    </lineage>
</organism>
<dbReference type="Pfam" id="PF00005">
    <property type="entry name" value="ABC_tran"/>
    <property type="match status" value="1"/>
</dbReference>
<sequence length="260" mass="29431">MIKIKNISFAYDSKIIIDEISFDIEDNQFIAILGNNGAGKSTLLKCLNGIYHAKGGAVYVSGEETLSMNRKDAAKRIAYVAQKNEGSRVTVFDTVLLGRKPYIKWDATRNDIDIVKNIIRQMELEYIELRYIDEISGGELQKVMLARALAQQPKFLLLDEPTSSLDPRNQYEVLRIIRRIAKEWGIAVAIVIHDLNLALRYCDKYLFLKDGNIFSYGGFETMTPECLEAVYKMPVAIQDYHGIKVVIPIPEDKFEGGEAV</sequence>
<reference evidence="6" key="2">
    <citation type="submission" date="2011-01" db="EMBL/GenBank/DDBJ databases">
        <title>The Non-contiguous Finished genome of Clostridium papyrosolvens.</title>
        <authorList>
            <person name="Lucas S."/>
            <person name="Copeland A."/>
            <person name="Lapidus A."/>
            <person name="Cheng J.-F."/>
            <person name="Goodwin L."/>
            <person name="Pitluck S."/>
            <person name="Misra M."/>
            <person name="Chertkov O."/>
            <person name="Detter J.C."/>
            <person name="Han C."/>
            <person name="Tapia R."/>
            <person name="Land M."/>
            <person name="Hauser L."/>
            <person name="Kyrpides N."/>
            <person name="Ivanova N."/>
            <person name="Pagani I."/>
            <person name="Mouttaki H."/>
            <person name="He Z."/>
            <person name="Zhou J."/>
            <person name="Hemme C.L."/>
            <person name="Woyke T."/>
        </authorList>
    </citation>
    <scope>NUCLEOTIDE SEQUENCE [LARGE SCALE GENOMIC DNA]</scope>
    <source>
        <strain evidence="6">DSM 2782</strain>
    </source>
</reference>
<name>F1T979_9FIRM</name>
<dbReference type="PROSITE" id="PS00211">
    <property type="entry name" value="ABC_TRANSPORTER_1"/>
    <property type="match status" value="1"/>
</dbReference>
<protein>
    <submittedName>
        <fullName evidence="6">ABC transporter related protein</fullName>
    </submittedName>
</protein>
<evidence type="ECO:0000256" key="2">
    <source>
        <dbReference type="ARBA" id="ARBA00022448"/>
    </source>
</evidence>
<evidence type="ECO:0000259" key="5">
    <source>
        <dbReference type="PROSITE" id="PS50893"/>
    </source>
</evidence>
<dbReference type="SMART" id="SM00382">
    <property type="entry name" value="AAA"/>
    <property type="match status" value="1"/>
</dbReference>
<dbReference type="GO" id="GO:0016887">
    <property type="term" value="F:ATP hydrolysis activity"/>
    <property type="evidence" value="ECO:0007669"/>
    <property type="project" value="InterPro"/>
</dbReference>